<keyword evidence="5 21" id="KW-0349">Heme</keyword>
<evidence type="ECO:0000313" key="23">
    <source>
        <dbReference type="EMBL" id="KAJ1097386.1"/>
    </source>
</evidence>
<evidence type="ECO:0000256" key="18">
    <source>
        <dbReference type="ARBA" id="ARBA00047393"/>
    </source>
</evidence>
<keyword evidence="10" id="KW-0514">Muscle protein</keyword>
<evidence type="ECO:0000256" key="14">
    <source>
        <dbReference type="ARBA" id="ARBA00044552"/>
    </source>
</evidence>
<comment type="similarity">
    <text evidence="1 21">Belongs to the globin family.</text>
</comment>
<keyword evidence="8" id="KW-0560">Oxidoreductase</keyword>
<dbReference type="PANTHER" id="PTHR46783">
    <property type="entry name" value="CYTOGLOBIN"/>
    <property type="match status" value="1"/>
</dbReference>
<dbReference type="Pfam" id="PF00042">
    <property type="entry name" value="Globin"/>
    <property type="match status" value="1"/>
</dbReference>
<evidence type="ECO:0000256" key="13">
    <source>
        <dbReference type="ARBA" id="ARBA00044551"/>
    </source>
</evidence>
<proteinExistence type="inferred from homology"/>
<evidence type="ECO:0000256" key="4">
    <source>
        <dbReference type="ARBA" id="ARBA00022490"/>
    </source>
</evidence>
<dbReference type="InterPro" id="IPR013314">
    <property type="entry name" value="Globin_lamprey/hagfish"/>
</dbReference>
<evidence type="ECO:0000256" key="9">
    <source>
        <dbReference type="ARBA" id="ARBA00023004"/>
    </source>
</evidence>
<evidence type="ECO:0000256" key="1">
    <source>
        <dbReference type="ARBA" id="ARBA00008705"/>
    </source>
</evidence>
<evidence type="ECO:0000256" key="2">
    <source>
        <dbReference type="ARBA" id="ARBA00012682"/>
    </source>
</evidence>
<feature type="domain" description="Globin" evidence="22">
    <location>
        <begin position="3"/>
        <end position="152"/>
    </location>
</feature>
<protein>
    <recommendedName>
        <fullName evidence="2">superoxide dismutase</fullName>
        <ecNumber evidence="2">1.15.1.1</ecNumber>
    </recommendedName>
    <alternativeName>
        <fullName evidence="13">Nitrite reductase CYGB</fullName>
    </alternativeName>
    <alternativeName>
        <fullName evidence="14">Nitrite reductase MB</fullName>
    </alternativeName>
    <alternativeName>
        <fullName evidence="17">Pseudoperoxidase CYGB</fullName>
    </alternativeName>
    <alternativeName>
        <fullName evidence="15">Pseudoperoxidase MB</fullName>
    </alternativeName>
    <alternativeName>
        <fullName evidence="16">Superoxide dismutase CYGB</fullName>
    </alternativeName>
</protein>
<dbReference type="AlphaFoldDB" id="A0AAV7M0S2"/>
<evidence type="ECO:0000259" key="22">
    <source>
        <dbReference type="PROSITE" id="PS01033"/>
    </source>
</evidence>
<dbReference type="EMBL" id="JANPWB010000014">
    <property type="protein sequence ID" value="KAJ1097386.1"/>
    <property type="molecule type" value="Genomic_DNA"/>
</dbReference>
<dbReference type="InterPro" id="IPR002335">
    <property type="entry name" value="Myoglobin"/>
</dbReference>
<keyword evidence="3 21" id="KW-0813">Transport</keyword>
<keyword evidence="9" id="KW-0408">Iron</keyword>
<comment type="subcellular location">
    <subcellularLocation>
        <location evidence="12">Cytoplasm</location>
        <location evidence="12">Sarcoplasm</location>
    </subcellularLocation>
</comment>
<dbReference type="GO" id="GO:0005506">
    <property type="term" value="F:iron ion binding"/>
    <property type="evidence" value="ECO:0007669"/>
    <property type="project" value="InterPro"/>
</dbReference>
<evidence type="ECO:0000256" key="15">
    <source>
        <dbReference type="ARBA" id="ARBA00044553"/>
    </source>
</evidence>
<dbReference type="InterPro" id="IPR009050">
    <property type="entry name" value="Globin-like_sf"/>
</dbReference>
<evidence type="ECO:0000256" key="12">
    <source>
        <dbReference type="ARBA" id="ARBA00044498"/>
    </source>
</evidence>
<keyword evidence="7" id="KW-0479">Metal-binding</keyword>
<evidence type="ECO:0000256" key="11">
    <source>
        <dbReference type="ARBA" id="ARBA00044448"/>
    </source>
</evidence>
<comment type="catalytic activity">
    <reaction evidence="20">
        <text>H2O2 + AH2 = A + 2 H2O</text>
        <dbReference type="Rhea" id="RHEA:30275"/>
        <dbReference type="ChEBI" id="CHEBI:13193"/>
        <dbReference type="ChEBI" id="CHEBI:15377"/>
        <dbReference type="ChEBI" id="CHEBI:16240"/>
        <dbReference type="ChEBI" id="CHEBI:17499"/>
    </reaction>
    <physiologicalReaction direction="left-to-right" evidence="20">
        <dbReference type="Rhea" id="RHEA:30276"/>
    </physiologicalReaction>
</comment>
<keyword evidence="4" id="KW-0963">Cytoplasm</keyword>
<evidence type="ECO:0000256" key="19">
    <source>
        <dbReference type="ARBA" id="ARBA00048118"/>
    </source>
</evidence>
<evidence type="ECO:0000256" key="6">
    <source>
        <dbReference type="ARBA" id="ARBA00022621"/>
    </source>
</evidence>
<organism evidence="23 24">
    <name type="scientific">Pleurodeles waltl</name>
    <name type="common">Iberian ribbed newt</name>
    <dbReference type="NCBI Taxonomy" id="8319"/>
    <lineage>
        <taxon>Eukaryota</taxon>
        <taxon>Metazoa</taxon>
        <taxon>Chordata</taxon>
        <taxon>Craniata</taxon>
        <taxon>Vertebrata</taxon>
        <taxon>Euteleostomi</taxon>
        <taxon>Amphibia</taxon>
        <taxon>Batrachia</taxon>
        <taxon>Caudata</taxon>
        <taxon>Salamandroidea</taxon>
        <taxon>Salamandridae</taxon>
        <taxon>Pleurodelinae</taxon>
        <taxon>Pleurodeles</taxon>
    </lineage>
</organism>
<comment type="catalytic activity">
    <reaction evidence="11">
        <text>Fe(II)-heme b-[protein] + nitric oxide + O2 = Fe(III)-heme b-[protein] + nitrate</text>
        <dbReference type="Rhea" id="RHEA:78091"/>
        <dbReference type="Rhea" id="RHEA-COMP:18975"/>
        <dbReference type="Rhea" id="RHEA-COMP:18976"/>
        <dbReference type="ChEBI" id="CHEBI:15379"/>
        <dbReference type="ChEBI" id="CHEBI:16480"/>
        <dbReference type="ChEBI" id="CHEBI:17632"/>
        <dbReference type="ChEBI" id="CHEBI:55376"/>
        <dbReference type="ChEBI" id="CHEBI:60344"/>
    </reaction>
    <physiologicalReaction direction="left-to-right" evidence="11">
        <dbReference type="Rhea" id="RHEA:78092"/>
    </physiologicalReaction>
</comment>
<gene>
    <name evidence="23" type="ORF">NDU88_002506</name>
</gene>
<dbReference type="PANTHER" id="PTHR46783:SF3">
    <property type="entry name" value="GLOBIN FAMILY PROFILE DOMAIN-CONTAINING PROTEIN"/>
    <property type="match status" value="1"/>
</dbReference>
<evidence type="ECO:0000256" key="16">
    <source>
        <dbReference type="ARBA" id="ARBA00044562"/>
    </source>
</evidence>
<evidence type="ECO:0000256" key="5">
    <source>
        <dbReference type="ARBA" id="ARBA00022617"/>
    </source>
</evidence>
<evidence type="ECO:0000256" key="7">
    <source>
        <dbReference type="ARBA" id="ARBA00022723"/>
    </source>
</evidence>
<sequence length="165" mass="18784">MDQVTEEDKQNIKVIWDKVYPSADETGQAIVIRLFVDFPKTKNYFKKLKDISTLEEMQASAGIKAHGKRVMNAFNQIFSNMDNWSEVRTIVARLAHRHRDGHQVDVYNFAFLFEVVLNVLTDALGCTFTPDIKASWKKLLSILNDYIALCYAATPLVPEEPGTTV</sequence>
<dbReference type="InterPro" id="IPR012292">
    <property type="entry name" value="Globin/Proto"/>
</dbReference>
<dbReference type="GO" id="GO:0005344">
    <property type="term" value="F:oxygen carrier activity"/>
    <property type="evidence" value="ECO:0007669"/>
    <property type="project" value="UniProtKB-KW"/>
</dbReference>
<name>A0AAV7M0S2_PLEWA</name>
<evidence type="ECO:0000256" key="21">
    <source>
        <dbReference type="RuleBase" id="RU000356"/>
    </source>
</evidence>
<comment type="caution">
    <text evidence="23">The sequence shown here is derived from an EMBL/GenBank/DDBJ whole genome shotgun (WGS) entry which is preliminary data.</text>
</comment>
<evidence type="ECO:0000256" key="8">
    <source>
        <dbReference type="ARBA" id="ARBA00023002"/>
    </source>
</evidence>
<evidence type="ECO:0000256" key="3">
    <source>
        <dbReference type="ARBA" id="ARBA00022448"/>
    </source>
</evidence>
<dbReference type="Proteomes" id="UP001066276">
    <property type="component" value="Chromosome 10"/>
</dbReference>
<keyword evidence="24" id="KW-1185">Reference proteome</keyword>
<accession>A0AAV7M0S2</accession>
<dbReference type="Gene3D" id="1.10.490.10">
    <property type="entry name" value="Globins"/>
    <property type="match status" value="1"/>
</dbReference>
<comment type="catalytic activity">
    <reaction evidence="19">
        <text>Fe(III)-heme b-[protein] + nitric oxide + H2O = Fe(II)-heme b-[protein] + nitrite + 2 H(+)</text>
        <dbReference type="Rhea" id="RHEA:77711"/>
        <dbReference type="Rhea" id="RHEA-COMP:18975"/>
        <dbReference type="Rhea" id="RHEA-COMP:18976"/>
        <dbReference type="ChEBI" id="CHEBI:15377"/>
        <dbReference type="ChEBI" id="CHEBI:15378"/>
        <dbReference type="ChEBI" id="CHEBI:16301"/>
        <dbReference type="ChEBI" id="CHEBI:16480"/>
        <dbReference type="ChEBI" id="CHEBI:55376"/>
        <dbReference type="ChEBI" id="CHEBI:60344"/>
    </reaction>
    <physiologicalReaction direction="right-to-left" evidence="19">
        <dbReference type="Rhea" id="RHEA:77713"/>
    </physiologicalReaction>
</comment>
<evidence type="ECO:0000256" key="20">
    <source>
        <dbReference type="ARBA" id="ARBA00049899"/>
    </source>
</evidence>
<dbReference type="InterPro" id="IPR000971">
    <property type="entry name" value="Globin"/>
</dbReference>
<comment type="catalytic activity">
    <reaction evidence="18">
        <text>2 superoxide + 2 H(+) = H2O2 + O2</text>
        <dbReference type="Rhea" id="RHEA:20696"/>
        <dbReference type="ChEBI" id="CHEBI:15378"/>
        <dbReference type="ChEBI" id="CHEBI:15379"/>
        <dbReference type="ChEBI" id="CHEBI:16240"/>
        <dbReference type="ChEBI" id="CHEBI:18421"/>
        <dbReference type="EC" id="1.15.1.1"/>
    </reaction>
    <physiologicalReaction direction="left-to-right" evidence="18">
        <dbReference type="Rhea" id="RHEA:20697"/>
    </physiologicalReaction>
</comment>
<dbReference type="GO" id="GO:0019825">
    <property type="term" value="F:oxygen binding"/>
    <property type="evidence" value="ECO:0007669"/>
    <property type="project" value="InterPro"/>
</dbReference>
<keyword evidence="6 21" id="KW-0561">Oxygen transport</keyword>
<dbReference type="GO" id="GO:0020037">
    <property type="term" value="F:heme binding"/>
    <property type="evidence" value="ECO:0007669"/>
    <property type="project" value="InterPro"/>
</dbReference>
<dbReference type="GO" id="GO:0016528">
    <property type="term" value="C:sarcoplasm"/>
    <property type="evidence" value="ECO:0007669"/>
    <property type="project" value="UniProtKB-SubCell"/>
</dbReference>
<dbReference type="SUPFAM" id="SSF46458">
    <property type="entry name" value="Globin-like"/>
    <property type="match status" value="1"/>
</dbReference>
<dbReference type="EC" id="1.15.1.1" evidence="2"/>
<evidence type="ECO:0000256" key="10">
    <source>
        <dbReference type="ARBA" id="ARBA00023179"/>
    </source>
</evidence>
<dbReference type="PRINTS" id="PR00613">
    <property type="entry name" value="MYOGLOBIN"/>
</dbReference>
<dbReference type="PROSITE" id="PS01033">
    <property type="entry name" value="GLOBIN"/>
    <property type="match status" value="1"/>
</dbReference>
<dbReference type="GO" id="GO:0004784">
    <property type="term" value="F:superoxide dismutase activity"/>
    <property type="evidence" value="ECO:0007669"/>
    <property type="project" value="UniProtKB-EC"/>
</dbReference>
<evidence type="ECO:0000313" key="24">
    <source>
        <dbReference type="Proteomes" id="UP001066276"/>
    </source>
</evidence>
<reference evidence="23" key="1">
    <citation type="journal article" date="2022" name="bioRxiv">
        <title>Sequencing and chromosome-scale assembly of the giantPleurodeles waltlgenome.</title>
        <authorList>
            <person name="Brown T."/>
            <person name="Elewa A."/>
            <person name="Iarovenko S."/>
            <person name="Subramanian E."/>
            <person name="Araus A.J."/>
            <person name="Petzold A."/>
            <person name="Susuki M."/>
            <person name="Suzuki K.-i.T."/>
            <person name="Hayashi T."/>
            <person name="Toyoda A."/>
            <person name="Oliveira C."/>
            <person name="Osipova E."/>
            <person name="Leigh N.D."/>
            <person name="Simon A."/>
            <person name="Yun M.H."/>
        </authorList>
    </citation>
    <scope>NUCLEOTIDE SEQUENCE</scope>
    <source>
        <strain evidence="23">20211129_DDA</strain>
        <tissue evidence="23">Liver</tissue>
    </source>
</reference>
<evidence type="ECO:0000256" key="17">
    <source>
        <dbReference type="ARBA" id="ARBA00044569"/>
    </source>
</evidence>